<dbReference type="SUPFAM" id="SSF51395">
    <property type="entry name" value="FMN-linked oxidoreductases"/>
    <property type="match status" value="1"/>
</dbReference>
<gene>
    <name evidence="6" type="ORF">BESB_032670</name>
</gene>
<dbReference type="RefSeq" id="XP_029215079.1">
    <property type="nucleotide sequence ID" value="XM_029361859.1"/>
</dbReference>
<evidence type="ECO:0000313" key="7">
    <source>
        <dbReference type="Proteomes" id="UP000224006"/>
    </source>
</evidence>
<comment type="caution">
    <text evidence="6">The sequence shown here is derived from an EMBL/GenBank/DDBJ whole genome shotgun (WGS) entry which is preliminary data.</text>
</comment>
<keyword evidence="2" id="KW-0521">NADP</keyword>
<feature type="domain" description="DUS-like FMN-binding" evidence="5">
    <location>
        <begin position="228"/>
        <end position="331"/>
    </location>
</feature>
<dbReference type="Pfam" id="PF01207">
    <property type="entry name" value="Dus"/>
    <property type="match status" value="2"/>
</dbReference>
<dbReference type="STRING" id="94643.A0A2A9M6N0"/>
<protein>
    <submittedName>
        <fullName evidence="6">Dihydrouridine synthase (Dus) protein</fullName>
    </submittedName>
</protein>
<dbReference type="CDD" id="cd02801">
    <property type="entry name" value="DUS_like_FMN"/>
    <property type="match status" value="1"/>
</dbReference>
<dbReference type="InterPro" id="IPR004653">
    <property type="entry name" value="DusA"/>
</dbReference>
<dbReference type="KEGG" id="bbes:BESB_032670"/>
<dbReference type="Proteomes" id="UP000224006">
    <property type="component" value="Unassembled WGS sequence"/>
</dbReference>
<sequence length="550" mass="59167">MDHTTTHWRHLMSLMSRRMTLYTEMVSVPPAPLSPHGDNDLPAAIKRRLREEAASLSTVPNDVVLQVGAGTLEGAVAVARLLRSQALCQTGSEERSRGETRRGRFFVVNLNCGCPSPRVASGSFGLLLMEDPARVADICCALFDGLSNATARISARFDSAMSSSTCSGQGNDGRVTQLKESLGVRGFQVSVKCRVGIEEDRRFLRSGANKLAADTAAAAPSGSPSCTYEKLAEFIASVAEHSPVRHFVVHARPGVLVGKLSPTENRSIPERRPEWVYRLCADFPHLSFTLNGGIESFEEAEDHLVKTADALAGIMVGRSLLEKPWYWGSQADKFIASQELRRRRCLAAELSSGRGGTTGARLARARREGGGVGERAAPGECTVRDNPGGSGRGCTRRDGEAKPARAEVLEQYARYADEVERNQGLSPAAEERQEEGTARLKFGREEEGQPKRSSRAALLKPLLNLFAGEPGSRAFKNSLQLGAGSSGASCSSEAGHRTAARGQTGARTNLGECGKQMLAPRGRGLQFPRTETAGEIIRKAMEVVPVDLLV</sequence>
<evidence type="ECO:0000256" key="1">
    <source>
        <dbReference type="ARBA" id="ARBA00022555"/>
    </source>
</evidence>
<accession>A0A2A9M6N0</accession>
<dbReference type="PANTHER" id="PTHR42907">
    <property type="entry name" value="FMN-LINKED OXIDOREDUCTASES SUPERFAMILY PROTEIN"/>
    <property type="match status" value="1"/>
</dbReference>
<dbReference type="GeneID" id="40308249"/>
<organism evidence="6 7">
    <name type="scientific">Besnoitia besnoiti</name>
    <name type="common">Apicomplexan protozoan</name>
    <dbReference type="NCBI Taxonomy" id="94643"/>
    <lineage>
        <taxon>Eukaryota</taxon>
        <taxon>Sar</taxon>
        <taxon>Alveolata</taxon>
        <taxon>Apicomplexa</taxon>
        <taxon>Conoidasida</taxon>
        <taxon>Coccidia</taxon>
        <taxon>Eucoccidiorida</taxon>
        <taxon>Eimeriorina</taxon>
        <taxon>Sarcocystidae</taxon>
        <taxon>Besnoitia</taxon>
    </lineage>
</organism>
<evidence type="ECO:0000256" key="3">
    <source>
        <dbReference type="ARBA" id="ARBA00022884"/>
    </source>
</evidence>
<feature type="region of interest" description="Disordered" evidence="4">
    <location>
        <begin position="487"/>
        <end position="508"/>
    </location>
</feature>
<proteinExistence type="predicted"/>
<dbReference type="GO" id="GO:0000049">
    <property type="term" value="F:tRNA binding"/>
    <property type="evidence" value="ECO:0007669"/>
    <property type="project" value="UniProtKB-KW"/>
</dbReference>
<keyword evidence="7" id="KW-1185">Reference proteome</keyword>
<keyword evidence="3" id="KW-0694">RNA-binding</keyword>
<name>A0A2A9M6N0_BESBE</name>
<evidence type="ECO:0000256" key="4">
    <source>
        <dbReference type="SAM" id="MobiDB-lite"/>
    </source>
</evidence>
<dbReference type="EMBL" id="NWUJ01000017">
    <property type="protein sequence ID" value="PFH31070.1"/>
    <property type="molecule type" value="Genomic_DNA"/>
</dbReference>
<dbReference type="PANTHER" id="PTHR42907:SF1">
    <property type="entry name" value="FMN-LINKED OXIDOREDUCTASES SUPERFAMILY PROTEIN"/>
    <property type="match status" value="1"/>
</dbReference>
<evidence type="ECO:0000259" key="5">
    <source>
        <dbReference type="Pfam" id="PF01207"/>
    </source>
</evidence>
<reference evidence="6 7" key="1">
    <citation type="submission" date="2017-09" db="EMBL/GenBank/DDBJ databases">
        <title>Genome sequencing of Besnoitia besnoiti strain Bb-Ger1.</title>
        <authorList>
            <person name="Schares G."/>
            <person name="Venepally P."/>
            <person name="Lorenzi H.A."/>
        </authorList>
    </citation>
    <scope>NUCLEOTIDE SEQUENCE [LARGE SCALE GENOMIC DNA]</scope>
    <source>
        <strain evidence="6 7">Bb-Ger1</strain>
    </source>
</reference>
<dbReference type="Gene3D" id="3.20.20.70">
    <property type="entry name" value="Aldolase class I"/>
    <property type="match status" value="1"/>
</dbReference>
<feature type="compositionally biased region" description="Basic and acidic residues" evidence="4">
    <location>
        <begin position="429"/>
        <end position="450"/>
    </location>
</feature>
<feature type="region of interest" description="Disordered" evidence="4">
    <location>
        <begin position="421"/>
        <end position="454"/>
    </location>
</feature>
<evidence type="ECO:0000313" key="6">
    <source>
        <dbReference type="EMBL" id="PFH31070.1"/>
    </source>
</evidence>
<dbReference type="InterPro" id="IPR013785">
    <property type="entry name" value="Aldolase_TIM"/>
</dbReference>
<keyword evidence="1" id="KW-0820">tRNA-binding</keyword>
<dbReference type="AlphaFoldDB" id="A0A2A9M6N0"/>
<dbReference type="GO" id="GO:0017150">
    <property type="term" value="F:tRNA dihydrouridine synthase activity"/>
    <property type="evidence" value="ECO:0007669"/>
    <property type="project" value="InterPro"/>
</dbReference>
<evidence type="ECO:0000256" key="2">
    <source>
        <dbReference type="ARBA" id="ARBA00022857"/>
    </source>
</evidence>
<dbReference type="InterPro" id="IPR035587">
    <property type="entry name" value="DUS-like_FMN-bd"/>
</dbReference>
<dbReference type="OrthoDB" id="333203at2759"/>
<feature type="domain" description="DUS-like FMN-binding" evidence="5">
    <location>
        <begin position="108"/>
        <end position="144"/>
    </location>
</feature>
<feature type="region of interest" description="Disordered" evidence="4">
    <location>
        <begin position="354"/>
        <end position="379"/>
    </location>
</feature>
<dbReference type="VEuPathDB" id="ToxoDB:BESB_032670"/>